<dbReference type="Proteomes" id="UP001529510">
    <property type="component" value="Unassembled WGS sequence"/>
</dbReference>
<comment type="caution">
    <text evidence="1">The sequence shown here is derived from an EMBL/GenBank/DDBJ whole genome shotgun (WGS) entry which is preliminary data.</text>
</comment>
<dbReference type="Gene3D" id="2.20.100.10">
    <property type="entry name" value="Thrombospondin type-1 (TSP1) repeat"/>
    <property type="match status" value="1"/>
</dbReference>
<organism evidence="1 2">
    <name type="scientific">Cirrhinus mrigala</name>
    <name type="common">Mrigala</name>
    <dbReference type="NCBI Taxonomy" id="683832"/>
    <lineage>
        <taxon>Eukaryota</taxon>
        <taxon>Metazoa</taxon>
        <taxon>Chordata</taxon>
        <taxon>Craniata</taxon>
        <taxon>Vertebrata</taxon>
        <taxon>Euteleostomi</taxon>
        <taxon>Actinopterygii</taxon>
        <taxon>Neopterygii</taxon>
        <taxon>Teleostei</taxon>
        <taxon>Ostariophysi</taxon>
        <taxon>Cypriniformes</taxon>
        <taxon>Cyprinidae</taxon>
        <taxon>Labeoninae</taxon>
        <taxon>Labeonini</taxon>
        <taxon>Cirrhinus</taxon>
    </lineage>
</organism>
<dbReference type="AlphaFoldDB" id="A0ABD0N1Q8"/>
<dbReference type="SMART" id="SM00209">
    <property type="entry name" value="TSP1"/>
    <property type="match status" value="1"/>
</dbReference>
<dbReference type="InterPro" id="IPR036383">
    <property type="entry name" value="TSP1_rpt_sf"/>
</dbReference>
<reference evidence="1 2" key="1">
    <citation type="submission" date="2024-05" db="EMBL/GenBank/DDBJ databases">
        <title>Genome sequencing and assembly of Indian major carp, Cirrhinus mrigala (Hamilton, 1822).</title>
        <authorList>
            <person name="Mohindra V."/>
            <person name="Chowdhury L.M."/>
            <person name="Lal K."/>
            <person name="Jena J.K."/>
        </authorList>
    </citation>
    <scope>NUCLEOTIDE SEQUENCE [LARGE SCALE GENOMIC DNA]</scope>
    <source>
        <strain evidence="1">CM1030</strain>
        <tissue evidence="1">Blood</tissue>
    </source>
</reference>
<dbReference type="InterPro" id="IPR000884">
    <property type="entry name" value="TSP1_rpt"/>
</dbReference>
<gene>
    <name evidence="1" type="ORF">M9458_047353</name>
</gene>
<dbReference type="SUPFAM" id="SSF82895">
    <property type="entry name" value="TSP-1 type 1 repeat"/>
    <property type="match status" value="1"/>
</dbReference>
<keyword evidence="2" id="KW-1185">Reference proteome</keyword>
<evidence type="ECO:0000313" key="2">
    <source>
        <dbReference type="Proteomes" id="UP001529510"/>
    </source>
</evidence>
<dbReference type="PRINTS" id="PR01705">
    <property type="entry name" value="TSP1REPEAT"/>
</dbReference>
<feature type="non-terminal residue" evidence="1">
    <location>
        <position position="1"/>
    </location>
</feature>
<dbReference type="EMBL" id="JAMKFB020000024">
    <property type="protein sequence ID" value="KAL0156107.1"/>
    <property type="molecule type" value="Genomic_DNA"/>
</dbReference>
<feature type="non-terminal residue" evidence="1">
    <location>
        <position position="56"/>
    </location>
</feature>
<proteinExistence type="predicted"/>
<sequence length="56" mass="6227">ETGCGVWGPWSSWSPCSRSCGSGTMIRQRRCSLEDSDGYCRGEKTQRQQCYSTACP</sequence>
<name>A0ABD0N1Q8_CIRMR</name>
<dbReference type="PROSITE" id="PS50092">
    <property type="entry name" value="TSP1"/>
    <property type="match status" value="1"/>
</dbReference>
<accession>A0ABD0N1Q8</accession>
<evidence type="ECO:0000313" key="1">
    <source>
        <dbReference type="EMBL" id="KAL0156107.1"/>
    </source>
</evidence>
<protein>
    <submittedName>
        <fullName evidence="1">Uncharacterized protein</fullName>
    </submittedName>
</protein>
<dbReference type="Pfam" id="PF00090">
    <property type="entry name" value="TSP_1"/>
    <property type="match status" value="1"/>
</dbReference>